<evidence type="ECO:0000256" key="2">
    <source>
        <dbReference type="ARBA" id="ARBA00004906"/>
    </source>
</evidence>
<evidence type="ECO:0000256" key="1">
    <source>
        <dbReference type="ARBA" id="ARBA00000900"/>
    </source>
</evidence>
<dbReference type="Gene3D" id="1.25.40.20">
    <property type="entry name" value="Ankyrin repeat-containing domain"/>
    <property type="match status" value="3"/>
</dbReference>
<dbReference type="Proteomes" id="UP000663877">
    <property type="component" value="Unassembled WGS sequence"/>
</dbReference>
<dbReference type="GO" id="GO:0061630">
    <property type="term" value="F:ubiquitin protein ligase activity"/>
    <property type="evidence" value="ECO:0007669"/>
    <property type="project" value="UniProtKB-EC"/>
</dbReference>
<feature type="domain" description="RING-type" evidence="13">
    <location>
        <begin position="577"/>
        <end position="612"/>
    </location>
</feature>
<feature type="repeat" description="ANK" evidence="11">
    <location>
        <begin position="437"/>
        <end position="469"/>
    </location>
</feature>
<comment type="pathway">
    <text evidence="2">Protein modification; protein ubiquitination.</text>
</comment>
<feature type="repeat" description="ANK" evidence="11">
    <location>
        <begin position="300"/>
        <end position="332"/>
    </location>
</feature>
<dbReference type="OrthoDB" id="2122982at2759"/>
<dbReference type="GO" id="GO:0016567">
    <property type="term" value="P:protein ubiquitination"/>
    <property type="evidence" value="ECO:0007669"/>
    <property type="project" value="UniProtKB-UniPathway"/>
</dbReference>
<dbReference type="CDD" id="cd16724">
    <property type="entry name" value="RING-HC_MIB1_rpt1"/>
    <property type="match status" value="1"/>
</dbReference>
<comment type="caution">
    <text evidence="15">The sequence shown here is derived from an EMBL/GenBank/DDBJ whole genome shotgun (WGS) entry which is preliminary data.</text>
</comment>
<dbReference type="SMART" id="SM00248">
    <property type="entry name" value="ANK"/>
    <property type="match status" value="8"/>
</dbReference>
<dbReference type="CDD" id="cd16727">
    <property type="entry name" value="RING-HC_MIB1_rpt3"/>
    <property type="match status" value="1"/>
</dbReference>
<dbReference type="GO" id="GO:0008270">
    <property type="term" value="F:zinc ion binding"/>
    <property type="evidence" value="ECO:0007669"/>
    <property type="project" value="UniProtKB-KW"/>
</dbReference>
<evidence type="ECO:0000256" key="9">
    <source>
        <dbReference type="ARBA" id="ARBA00022833"/>
    </source>
</evidence>
<dbReference type="SMART" id="SM00184">
    <property type="entry name" value="RING"/>
    <property type="match status" value="3"/>
</dbReference>
<dbReference type="Pfam" id="PF12796">
    <property type="entry name" value="Ank_2"/>
    <property type="match status" value="2"/>
</dbReference>
<gene>
    <name evidence="14" type="ORF">BJG266_LOCUS16465</name>
    <name evidence="15" type="ORF">QVE165_LOCUS18260</name>
</gene>
<dbReference type="GO" id="GO:0005737">
    <property type="term" value="C:cytoplasm"/>
    <property type="evidence" value="ECO:0007669"/>
    <property type="project" value="TreeGrafter"/>
</dbReference>
<dbReference type="InterPro" id="IPR040847">
    <property type="entry name" value="SH3_15"/>
</dbReference>
<evidence type="ECO:0000256" key="7">
    <source>
        <dbReference type="ARBA" id="ARBA00022771"/>
    </source>
</evidence>
<dbReference type="InterPro" id="IPR002110">
    <property type="entry name" value="Ankyrin_rpt"/>
</dbReference>
<evidence type="ECO:0000256" key="3">
    <source>
        <dbReference type="ARBA" id="ARBA00012483"/>
    </source>
</evidence>
<dbReference type="Pfam" id="PF18346">
    <property type="entry name" value="SH3_15"/>
    <property type="match status" value="2"/>
</dbReference>
<feature type="domain" description="RING-type" evidence="13">
    <location>
        <begin position="624"/>
        <end position="659"/>
    </location>
</feature>
<keyword evidence="4" id="KW-0808">Transferase</keyword>
<keyword evidence="5" id="KW-0479">Metal-binding</keyword>
<dbReference type="EMBL" id="CAJNOI010000076">
    <property type="protein sequence ID" value="CAF1010997.1"/>
    <property type="molecule type" value="Genomic_DNA"/>
</dbReference>
<keyword evidence="9" id="KW-0862">Zinc</keyword>
<dbReference type="PANTHER" id="PTHR24202">
    <property type="entry name" value="E3 UBIQUITIN-PROTEIN LIGASE MIB2"/>
    <property type="match status" value="1"/>
</dbReference>
<dbReference type="PRINTS" id="PR01415">
    <property type="entry name" value="ANKYRIN"/>
</dbReference>
<keyword evidence="7 12" id="KW-0863">Zinc-finger</keyword>
<dbReference type="InterPro" id="IPR036770">
    <property type="entry name" value="Ankyrin_rpt-contain_sf"/>
</dbReference>
<evidence type="ECO:0000256" key="8">
    <source>
        <dbReference type="ARBA" id="ARBA00022786"/>
    </source>
</evidence>
<keyword evidence="10 11" id="KW-0040">ANK repeat</keyword>
<feature type="repeat" description="ANK" evidence="11">
    <location>
        <begin position="267"/>
        <end position="299"/>
    </location>
</feature>
<dbReference type="PANTHER" id="PTHR24202:SF53">
    <property type="entry name" value="E3 UBIQUITIN-PROTEIN LIGASE MIB1"/>
    <property type="match status" value="1"/>
</dbReference>
<feature type="repeat" description="ANK" evidence="11">
    <location>
        <begin position="333"/>
        <end position="365"/>
    </location>
</feature>
<feature type="domain" description="RING-type" evidence="13">
    <location>
        <begin position="718"/>
        <end position="751"/>
    </location>
</feature>
<dbReference type="AlphaFoldDB" id="A0A814LE07"/>
<protein>
    <recommendedName>
        <fullName evidence="3">RING-type E3 ubiquitin transferase</fullName>
        <ecNumber evidence="3">2.3.2.27</ecNumber>
    </recommendedName>
</protein>
<dbReference type="GO" id="GO:0006897">
    <property type="term" value="P:endocytosis"/>
    <property type="evidence" value="ECO:0007669"/>
    <property type="project" value="TreeGrafter"/>
</dbReference>
<feature type="repeat" description="ANK" evidence="11">
    <location>
        <begin position="234"/>
        <end position="266"/>
    </location>
</feature>
<evidence type="ECO:0000256" key="10">
    <source>
        <dbReference type="ARBA" id="ARBA00023043"/>
    </source>
</evidence>
<comment type="catalytic activity">
    <reaction evidence="1">
        <text>S-ubiquitinyl-[E2 ubiquitin-conjugating enzyme]-L-cysteine + [acceptor protein]-L-lysine = [E2 ubiquitin-conjugating enzyme]-L-cysteine + N(6)-ubiquitinyl-[acceptor protein]-L-lysine.</text>
        <dbReference type="EC" id="2.3.2.27"/>
    </reaction>
</comment>
<sequence length="762" mass="84050">MSQQFQVGDYVNIDLELEIVQSLQHGHGGWTDNMFECLGATGIVQSLDEDYDIVVVYPSGNRWTLNPALLTRVDLTSEQKLALQRQQTTANMARTTAAAVPHQALKVNDMVQICSDLEKMKIYQRGHGEWAEAMVPALGKVGRVIHLYADGDVKVQVGGGSWIFNPLAVTKVDQTHSTEGGNEERLNAMLKKLFDAQLTGDIHEELVKAAANGDLKRVEDLLKRPNIDVNGIFAGHTALQAAAQNGHKQIIHLLIKDNANLEIEDKDGDRAVHHAAFGNEPEILELLAKAGADLNVRNKRRQTPLHIGVCKGHFDVCKILLSNGAHAGIQDSDGDTPLHDAISKRRDDLINILLENNADVGTCNNNGFNSIHHSALRGNSSAIELILSKIQNRQWLVDEKKDDGFTALHLAALNDHCLAAELLLTKGNASINIQNNSLQTALHLAVGRQHLQIVNLLCSKNANINLADKDGDTCLHEALRHHTLSQLKQLQDVGDSGKTMNIFTNINGYDKRPSVVIACTLVSYGADLCIKNLKNQTPFDLCPDPHLCRILTQKNIEYKQEHSKNQLLTETSSSVECLVCSDNKRDTLFQPCSHIVTCHSCASRVKKCLLCKENVQTRIKIEQCKICSERKASVMYKPCGHLIACEECAGVSTKCLACRASIDSTVSFHELCCSETNDSISVKPEISTTTVPSNTISDAVALARLQQQLQEIREQVHCPICMDRLKNMVFLCGHGICQNCGDRVQECPICRKQIEKSIILYT</sequence>
<dbReference type="InterPro" id="IPR001841">
    <property type="entry name" value="Znf_RING"/>
</dbReference>
<evidence type="ECO:0000256" key="11">
    <source>
        <dbReference type="PROSITE-ProRule" id="PRU00023"/>
    </source>
</evidence>
<dbReference type="PROSITE" id="PS50088">
    <property type="entry name" value="ANK_REPEAT"/>
    <property type="match status" value="6"/>
</dbReference>
<dbReference type="SUPFAM" id="SSF48403">
    <property type="entry name" value="Ankyrin repeat"/>
    <property type="match status" value="1"/>
</dbReference>
<dbReference type="EC" id="2.3.2.27" evidence="3"/>
<reference evidence="15" key="1">
    <citation type="submission" date="2021-02" db="EMBL/GenBank/DDBJ databases">
        <authorList>
            <person name="Nowell W R."/>
        </authorList>
    </citation>
    <scope>NUCLEOTIDE SEQUENCE</scope>
</reference>
<accession>A0A814LE07</accession>
<keyword evidence="8" id="KW-0833">Ubl conjugation pathway</keyword>
<evidence type="ECO:0000256" key="12">
    <source>
        <dbReference type="PROSITE-ProRule" id="PRU00175"/>
    </source>
</evidence>
<dbReference type="Pfam" id="PF00023">
    <property type="entry name" value="Ank"/>
    <property type="match status" value="2"/>
</dbReference>
<evidence type="ECO:0000259" key="13">
    <source>
        <dbReference type="PROSITE" id="PS50089"/>
    </source>
</evidence>
<evidence type="ECO:0000313" key="15">
    <source>
        <dbReference type="EMBL" id="CAF1063010.1"/>
    </source>
</evidence>
<dbReference type="PROSITE" id="PS50297">
    <property type="entry name" value="ANK_REP_REGION"/>
    <property type="match status" value="6"/>
</dbReference>
<keyword evidence="16" id="KW-1185">Reference proteome</keyword>
<evidence type="ECO:0000256" key="4">
    <source>
        <dbReference type="ARBA" id="ARBA00022679"/>
    </source>
</evidence>
<keyword evidence="6" id="KW-0677">Repeat</keyword>
<dbReference type="Proteomes" id="UP000663832">
    <property type="component" value="Unassembled WGS sequence"/>
</dbReference>
<proteinExistence type="predicted"/>
<feature type="repeat" description="ANK" evidence="11">
    <location>
        <begin position="403"/>
        <end position="436"/>
    </location>
</feature>
<evidence type="ECO:0000313" key="16">
    <source>
        <dbReference type="Proteomes" id="UP000663832"/>
    </source>
</evidence>
<dbReference type="PROSITE" id="PS50089">
    <property type="entry name" value="ZF_RING_2"/>
    <property type="match status" value="3"/>
</dbReference>
<dbReference type="InterPro" id="IPR013083">
    <property type="entry name" value="Znf_RING/FYVE/PHD"/>
</dbReference>
<dbReference type="UniPathway" id="UPA00143"/>
<name>A0A814LE07_9BILA</name>
<dbReference type="EMBL" id="CAJNOM010000107">
    <property type="protein sequence ID" value="CAF1063010.1"/>
    <property type="molecule type" value="Genomic_DNA"/>
</dbReference>
<evidence type="ECO:0000313" key="14">
    <source>
        <dbReference type="EMBL" id="CAF1010997.1"/>
    </source>
</evidence>
<dbReference type="Gene3D" id="3.30.40.10">
    <property type="entry name" value="Zinc/RING finger domain, C3HC4 (zinc finger)"/>
    <property type="match status" value="3"/>
</dbReference>
<dbReference type="Pfam" id="PF13920">
    <property type="entry name" value="zf-C3HC4_3"/>
    <property type="match status" value="3"/>
</dbReference>
<evidence type="ECO:0000256" key="6">
    <source>
        <dbReference type="ARBA" id="ARBA00022737"/>
    </source>
</evidence>
<dbReference type="CDD" id="cd16725">
    <property type="entry name" value="RING-HC_MIB1_rpt2"/>
    <property type="match status" value="1"/>
</dbReference>
<dbReference type="GO" id="GO:0007219">
    <property type="term" value="P:Notch signaling pathway"/>
    <property type="evidence" value="ECO:0007669"/>
    <property type="project" value="TreeGrafter"/>
</dbReference>
<dbReference type="SUPFAM" id="SSF57850">
    <property type="entry name" value="RING/U-box"/>
    <property type="match status" value="1"/>
</dbReference>
<evidence type="ECO:0000256" key="5">
    <source>
        <dbReference type="ARBA" id="ARBA00022723"/>
    </source>
</evidence>
<organism evidence="15 16">
    <name type="scientific">Adineta steineri</name>
    <dbReference type="NCBI Taxonomy" id="433720"/>
    <lineage>
        <taxon>Eukaryota</taxon>
        <taxon>Metazoa</taxon>
        <taxon>Spiralia</taxon>
        <taxon>Gnathifera</taxon>
        <taxon>Rotifera</taxon>
        <taxon>Eurotatoria</taxon>
        <taxon>Bdelloidea</taxon>
        <taxon>Adinetida</taxon>
        <taxon>Adinetidae</taxon>
        <taxon>Adineta</taxon>
    </lineage>
</organism>